<reference evidence="1 2" key="1">
    <citation type="submission" date="2021-05" db="EMBL/GenBank/DDBJ databases">
        <title>A Polyphasic approach of four new species of the genus Ohtaekwangia: Ohtaekwangia histidinii sp. nov., Ohtaekwangia cretensis sp. nov., Ohtaekwangia indiensis sp. nov., Ohtaekwangia reichenbachii sp. nov. from diverse environment.</title>
        <authorList>
            <person name="Octaviana S."/>
        </authorList>
    </citation>
    <scope>NUCLEOTIDE SEQUENCE [LARGE SCALE GENOMIC DNA]</scope>
    <source>
        <strain evidence="1 2">PWU4</strain>
    </source>
</reference>
<dbReference type="PANTHER" id="PTHR42905:SF16">
    <property type="entry name" value="CARBOXYPHOSPHONOENOLPYRUVATE PHOSPHONOMUTASE-LIKE PROTEIN (AFU_ORTHOLOGUE AFUA_5G07230)"/>
    <property type="match status" value="1"/>
</dbReference>
<dbReference type="Pfam" id="PF13714">
    <property type="entry name" value="PEP_mutase"/>
    <property type="match status" value="1"/>
</dbReference>
<dbReference type="InterPro" id="IPR040442">
    <property type="entry name" value="Pyrv_kinase-like_dom_sf"/>
</dbReference>
<evidence type="ECO:0000313" key="2">
    <source>
        <dbReference type="Proteomes" id="UP001319200"/>
    </source>
</evidence>
<dbReference type="PANTHER" id="PTHR42905">
    <property type="entry name" value="PHOSPHOENOLPYRUVATE CARBOXYLASE"/>
    <property type="match status" value="1"/>
</dbReference>
<keyword evidence="1" id="KW-0456">Lyase</keyword>
<gene>
    <name evidence="1" type="ORF">KK083_15955</name>
</gene>
<name>A0AAP2DQB6_9BACT</name>
<dbReference type="AlphaFoldDB" id="A0AAP2DQB6"/>
<sequence>MTNFETFHQLHYQTTPFILANVWNVKSAKVVEACGFKAMATSSGAIAESLGYRDGEEIPFPELLYVVKRIKLCTGIPLSVDLERGYTDDLSVLNDHIQNLIDTGVAGINLEDAQGEDGFLRKLDSIKNYLVKTGQQLFINARTDAFLQKLPGPLEIVLSRATRYKDAGADGLFVTAVSDAELIRKIVAGTSLPVNVVGIPKLSMPMLATSGVKRISMAVFLYRATYHKMEAMASEVLNGNSFEPLFN</sequence>
<proteinExistence type="predicted"/>
<comment type="caution">
    <text evidence="1">The sequence shown here is derived from an EMBL/GenBank/DDBJ whole genome shotgun (WGS) entry which is preliminary data.</text>
</comment>
<dbReference type="Proteomes" id="UP001319200">
    <property type="component" value="Unassembled WGS sequence"/>
</dbReference>
<accession>A0AAP2DQB6</accession>
<dbReference type="InterPro" id="IPR015813">
    <property type="entry name" value="Pyrv/PenolPyrv_kinase-like_dom"/>
</dbReference>
<dbReference type="InterPro" id="IPR039556">
    <property type="entry name" value="ICL/PEPM"/>
</dbReference>
<dbReference type="Gene3D" id="3.20.20.60">
    <property type="entry name" value="Phosphoenolpyruvate-binding domains"/>
    <property type="match status" value="1"/>
</dbReference>
<keyword evidence="2" id="KW-1185">Reference proteome</keyword>
<dbReference type="EMBL" id="JAHESF010000014">
    <property type="protein sequence ID" value="MBT1698384.1"/>
    <property type="molecule type" value="Genomic_DNA"/>
</dbReference>
<dbReference type="RefSeq" id="WP_254164482.1">
    <property type="nucleotide sequence ID" value="NZ_JAHESF010000014.1"/>
</dbReference>
<protein>
    <submittedName>
        <fullName evidence="1">Isocitrate lyase/PEP mutase family protein</fullName>
    </submittedName>
</protein>
<organism evidence="1 2">
    <name type="scientific">Chryseosolibacter histidini</name>
    <dbReference type="NCBI Taxonomy" id="2782349"/>
    <lineage>
        <taxon>Bacteria</taxon>
        <taxon>Pseudomonadati</taxon>
        <taxon>Bacteroidota</taxon>
        <taxon>Cytophagia</taxon>
        <taxon>Cytophagales</taxon>
        <taxon>Chryseotaleaceae</taxon>
        <taxon>Chryseosolibacter</taxon>
    </lineage>
</organism>
<dbReference type="CDD" id="cd00377">
    <property type="entry name" value="ICL_PEPM"/>
    <property type="match status" value="1"/>
</dbReference>
<dbReference type="GO" id="GO:0016829">
    <property type="term" value="F:lyase activity"/>
    <property type="evidence" value="ECO:0007669"/>
    <property type="project" value="UniProtKB-KW"/>
</dbReference>
<dbReference type="SUPFAM" id="SSF51621">
    <property type="entry name" value="Phosphoenolpyruvate/pyruvate domain"/>
    <property type="match status" value="1"/>
</dbReference>
<evidence type="ECO:0000313" key="1">
    <source>
        <dbReference type="EMBL" id="MBT1698384.1"/>
    </source>
</evidence>